<feature type="active site" description="Proton donor" evidence="4">
    <location>
        <position position="205"/>
    </location>
</feature>
<keyword evidence="2 5" id="KW-0378">Hydrolase</keyword>
<accession>A0A7R9FIJ8</accession>
<dbReference type="AlphaFoldDB" id="A0A7R9FIJ8"/>
<organism evidence="11">
    <name type="scientific">Timema tahoe</name>
    <dbReference type="NCBI Taxonomy" id="61484"/>
    <lineage>
        <taxon>Eukaryota</taxon>
        <taxon>Metazoa</taxon>
        <taxon>Ecdysozoa</taxon>
        <taxon>Arthropoda</taxon>
        <taxon>Hexapoda</taxon>
        <taxon>Insecta</taxon>
        <taxon>Pterygota</taxon>
        <taxon>Neoptera</taxon>
        <taxon>Polyneoptera</taxon>
        <taxon>Phasmatodea</taxon>
        <taxon>Timematodea</taxon>
        <taxon>Timematoidea</taxon>
        <taxon>Timematidae</taxon>
        <taxon>Timema</taxon>
    </lineage>
</organism>
<dbReference type="InterPro" id="IPR008979">
    <property type="entry name" value="Galactose-bd-like_sf"/>
</dbReference>
<evidence type="ECO:0000256" key="6">
    <source>
        <dbReference type="RuleBase" id="RU003679"/>
    </source>
</evidence>
<evidence type="ECO:0000259" key="8">
    <source>
        <dbReference type="Pfam" id="PF01301"/>
    </source>
</evidence>
<keyword evidence="7" id="KW-0732">Signal</keyword>
<feature type="domain" description="Glycoside hydrolase 35 catalytic" evidence="8">
    <location>
        <begin position="51"/>
        <end position="378"/>
    </location>
</feature>
<dbReference type="SUPFAM" id="SSF49785">
    <property type="entry name" value="Galactose-binding domain-like"/>
    <property type="match status" value="1"/>
</dbReference>
<evidence type="ECO:0000256" key="1">
    <source>
        <dbReference type="ARBA" id="ARBA00009809"/>
    </source>
</evidence>
<dbReference type="Gene3D" id="2.60.120.260">
    <property type="entry name" value="Galactose-binding domain-like"/>
    <property type="match status" value="2"/>
</dbReference>
<evidence type="ECO:0000256" key="5">
    <source>
        <dbReference type="RuleBase" id="RU000675"/>
    </source>
</evidence>
<dbReference type="InterPro" id="IPR017853">
    <property type="entry name" value="GH"/>
</dbReference>
<dbReference type="Pfam" id="PF21467">
    <property type="entry name" value="BetaGal_gal-bd"/>
    <property type="match status" value="1"/>
</dbReference>
<dbReference type="GO" id="GO:0005975">
    <property type="term" value="P:carbohydrate metabolic process"/>
    <property type="evidence" value="ECO:0007669"/>
    <property type="project" value="InterPro"/>
</dbReference>
<sequence>MEQNLCVFVIILATTFLSQNYCTAQDNLPTLYEYYTKGGIDSGLTTYPDGFLLNGKNITIISGAIHYFRVHPGYWRDRLRKLRAAGFNAVETYIAWNLHEPEMGVFDFGDGDNDFSPFLNFRDYIRTAQEEDLLVVIRPGPWISAEWDNGAIPGWIYREANMRIRRSYAPFIKRMTAFFDQVFPLLRDLQFTEGGPIIAFQIENEYGLVGKGASHPDTAYLAEIHQQMLNHNLTALHYTMDAPISSYRNGSLDGVLMTANFQSDPVGQLTELKRLQPDQPLWDMELYPGWFDNWFEKHQTKTTEAFINMTRTILDMNSSINIYMFHGGTTFGFMNGAIPNTHTPTWKFHTSSYDFDAPLSEAGDYTEKYNATADLVKKYLAVQTRLPELPAQSVKEAYPAILVTEQLEFNRLMDLVSTSDRVTATDVTAMELLDVNGGSGQCYGFVVYRKTGLQVPPTTTLEITGTAHDMAVVMVDGVRKTEPITSVQQVTGFGYWQLSNATLSLDDASVGSNRTLDILVENWGRRYNLKGLYNGPVLLNGEVLQDWEILALQFKKIWIQSLSDWQEVSESSGPTLYRASLEVEGTPRDTFINMTTWGKGNVFVNGFNIGRYFSVGPTHTMYVPAPLLNQGANEILVFELFSPSSEIIFTDTPILDNS</sequence>
<evidence type="ECO:0000256" key="2">
    <source>
        <dbReference type="ARBA" id="ARBA00022801"/>
    </source>
</evidence>
<dbReference type="InterPro" id="IPR001944">
    <property type="entry name" value="Glycoside_Hdrlase_35"/>
</dbReference>
<dbReference type="InterPro" id="IPR031330">
    <property type="entry name" value="Gly_Hdrlase_35_cat"/>
</dbReference>
<dbReference type="EC" id="3.2.1.23" evidence="5"/>
<dbReference type="PIRSF" id="PIRSF006336">
    <property type="entry name" value="B-gal"/>
    <property type="match status" value="1"/>
</dbReference>
<feature type="chain" id="PRO_5030958274" description="Beta-galactosidase" evidence="7">
    <location>
        <begin position="25"/>
        <end position="658"/>
    </location>
</feature>
<dbReference type="GO" id="GO:0004565">
    <property type="term" value="F:beta-galactosidase activity"/>
    <property type="evidence" value="ECO:0007669"/>
    <property type="project" value="UniProtKB-EC"/>
</dbReference>
<evidence type="ECO:0000259" key="10">
    <source>
        <dbReference type="Pfam" id="PF21467"/>
    </source>
</evidence>
<protein>
    <recommendedName>
        <fullName evidence="5">Beta-galactosidase</fullName>
        <ecNumber evidence="5">3.2.1.23</ecNumber>
    </recommendedName>
</protein>
<dbReference type="PROSITE" id="PS01182">
    <property type="entry name" value="GLYCOSYL_HYDROL_F35"/>
    <property type="match status" value="1"/>
</dbReference>
<dbReference type="InterPro" id="IPR048912">
    <property type="entry name" value="BetaGal1-like_ABD1"/>
</dbReference>
<evidence type="ECO:0000256" key="3">
    <source>
        <dbReference type="ARBA" id="ARBA00023295"/>
    </source>
</evidence>
<evidence type="ECO:0000313" key="11">
    <source>
        <dbReference type="EMBL" id="CAD7454197.1"/>
    </source>
</evidence>
<feature type="domain" description="Beta-galactosidase 1-like first all-beta" evidence="9">
    <location>
        <begin position="441"/>
        <end position="552"/>
    </location>
</feature>
<feature type="domain" description="Beta-galactosidase galactose-binding" evidence="10">
    <location>
        <begin position="574"/>
        <end position="633"/>
    </location>
</feature>
<evidence type="ECO:0000256" key="4">
    <source>
        <dbReference type="PIRSR" id="PIRSR006336-1"/>
    </source>
</evidence>
<evidence type="ECO:0000256" key="7">
    <source>
        <dbReference type="SAM" id="SignalP"/>
    </source>
</evidence>
<dbReference type="InterPro" id="IPR026283">
    <property type="entry name" value="B-gal_1-like"/>
</dbReference>
<dbReference type="PANTHER" id="PTHR23421">
    <property type="entry name" value="BETA-GALACTOSIDASE RELATED"/>
    <property type="match status" value="1"/>
</dbReference>
<keyword evidence="3 5" id="KW-0326">Glycosidase</keyword>
<dbReference type="Gene3D" id="3.20.20.80">
    <property type="entry name" value="Glycosidases"/>
    <property type="match status" value="1"/>
</dbReference>
<dbReference type="PRINTS" id="PR00742">
    <property type="entry name" value="GLHYDRLASE35"/>
</dbReference>
<dbReference type="Pfam" id="PF01301">
    <property type="entry name" value="Glyco_hydro_35"/>
    <property type="match status" value="1"/>
</dbReference>
<comment type="catalytic activity">
    <reaction evidence="5">
        <text>Hydrolysis of terminal non-reducing beta-D-galactose residues in beta-D-galactosides.</text>
        <dbReference type="EC" id="3.2.1.23"/>
    </reaction>
</comment>
<proteinExistence type="inferred from homology"/>
<reference evidence="11" key="1">
    <citation type="submission" date="2020-11" db="EMBL/GenBank/DDBJ databases">
        <authorList>
            <person name="Tran Van P."/>
        </authorList>
    </citation>
    <scope>NUCLEOTIDE SEQUENCE</scope>
</reference>
<dbReference type="InterPro" id="IPR048913">
    <property type="entry name" value="BetaGal_gal-bd"/>
</dbReference>
<feature type="active site" description="Nucleophile" evidence="4">
    <location>
        <position position="285"/>
    </location>
</feature>
<gene>
    <name evidence="11" type="ORF">TTEB3V08_LOCUS2311</name>
</gene>
<dbReference type="Pfam" id="PF21317">
    <property type="entry name" value="BetaGal_ABD_1"/>
    <property type="match status" value="1"/>
</dbReference>
<comment type="similarity">
    <text evidence="1 6">Belongs to the glycosyl hydrolase 35 family.</text>
</comment>
<dbReference type="SUPFAM" id="SSF51445">
    <property type="entry name" value="(Trans)glycosidases"/>
    <property type="match status" value="1"/>
</dbReference>
<dbReference type="InterPro" id="IPR019801">
    <property type="entry name" value="Glyco_hydro_35_CS"/>
</dbReference>
<feature type="signal peptide" evidence="7">
    <location>
        <begin position="1"/>
        <end position="24"/>
    </location>
</feature>
<evidence type="ECO:0000259" key="9">
    <source>
        <dbReference type="Pfam" id="PF21317"/>
    </source>
</evidence>
<dbReference type="EMBL" id="OE000536">
    <property type="protein sequence ID" value="CAD7454197.1"/>
    <property type="molecule type" value="Genomic_DNA"/>
</dbReference>
<name>A0A7R9FIJ8_9NEOP</name>